<dbReference type="Proteomes" id="UP000813463">
    <property type="component" value="Chromosome 1"/>
</dbReference>
<feature type="domain" description="EF-hand" evidence="4">
    <location>
        <begin position="143"/>
        <end position="177"/>
    </location>
</feature>
<dbReference type="RefSeq" id="XP_021842778.2">
    <property type="nucleotide sequence ID" value="XM_021987086.2"/>
</dbReference>
<dbReference type="CDD" id="cd00051">
    <property type="entry name" value="EFh"/>
    <property type="match status" value="1"/>
</dbReference>
<dbReference type="KEGG" id="soe:110782839"/>
<dbReference type="InterPro" id="IPR011992">
    <property type="entry name" value="EF-hand-dom_pair"/>
</dbReference>
<dbReference type="AlphaFoldDB" id="A0A9R0I5D0"/>
<evidence type="ECO:0000313" key="6">
    <source>
        <dbReference type="RefSeq" id="XP_021842778.2"/>
    </source>
</evidence>
<reference evidence="6" key="2">
    <citation type="submission" date="2025-08" db="UniProtKB">
        <authorList>
            <consortium name="RefSeq"/>
        </authorList>
    </citation>
    <scope>IDENTIFICATION</scope>
    <source>
        <tissue evidence="6">Leaf</tissue>
    </source>
</reference>
<protein>
    <submittedName>
        <fullName evidence="6">Probable calcium-binding protein CML45</fullName>
    </submittedName>
</protein>
<dbReference type="SUPFAM" id="SSF47473">
    <property type="entry name" value="EF-hand"/>
    <property type="match status" value="1"/>
</dbReference>
<dbReference type="PANTHER" id="PTHR10891">
    <property type="entry name" value="EF-HAND CALCIUM-BINDING DOMAIN CONTAINING PROTEIN"/>
    <property type="match status" value="1"/>
</dbReference>
<proteinExistence type="predicted"/>
<dbReference type="InterPro" id="IPR002048">
    <property type="entry name" value="EF_hand_dom"/>
</dbReference>
<reference evidence="5" key="1">
    <citation type="journal article" date="2021" name="Nat. Commun.">
        <title>Genomic analyses provide insights into spinach domestication and the genetic basis of agronomic traits.</title>
        <authorList>
            <person name="Cai X."/>
            <person name="Sun X."/>
            <person name="Xu C."/>
            <person name="Sun H."/>
            <person name="Wang X."/>
            <person name="Ge C."/>
            <person name="Zhang Z."/>
            <person name="Wang Q."/>
            <person name="Fei Z."/>
            <person name="Jiao C."/>
            <person name="Wang Q."/>
        </authorList>
    </citation>
    <scope>NUCLEOTIDE SEQUENCE [LARGE SCALE GENOMIC DNA]</scope>
    <source>
        <strain evidence="5">cv. Varoflay</strain>
    </source>
</reference>
<dbReference type="InterPro" id="IPR018247">
    <property type="entry name" value="EF_Hand_1_Ca_BS"/>
</dbReference>
<dbReference type="Gene3D" id="1.10.238.10">
    <property type="entry name" value="EF-hand"/>
    <property type="match status" value="1"/>
</dbReference>
<dbReference type="Pfam" id="PF13499">
    <property type="entry name" value="EF-hand_7"/>
    <property type="match status" value="1"/>
</dbReference>
<name>A0A9R0I5D0_SPIOL</name>
<gene>
    <name evidence="6" type="primary">LOC110782839</name>
</gene>
<evidence type="ECO:0000256" key="3">
    <source>
        <dbReference type="ARBA" id="ARBA00022837"/>
    </source>
</evidence>
<evidence type="ECO:0000259" key="4">
    <source>
        <dbReference type="PROSITE" id="PS50222"/>
    </source>
</evidence>
<dbReference type="PROSITE" id="PS00018">
    <property type="entry name" value="EF_HAND_1"/>
    <property type="match status" value="2"/>
</dbReference>
<evidence type="ECO:0000256" key="1">
    <source>
        <dbReference type="ARBA" id="ARBA00022723"/>
    </source>
</evidence>
<keyword evidence="3" id="KW-0106">Calcium</keyword>
<keyword evidence="1" id="KW-0479">Metal-binding</keyword>
<feature type="domain" description="EF-hand" evidence="4">
    <location>
        <begin position="104"/>
        <end position="139"/>
    </location>
</feature>
<sequence>MVELAYISFILGEITMNLSNFLKPLSSLSSLLIFSYTKLCPLTKSSNINIITSSDETKVSISVSEVNMVMRSLGMWNNGLIEGSNEKKVVEKEVFDELFGEEEPCLEEIWEVFQVFDENKDGFIDAMELGRVLCSLGFLKEGSNVERCKKMIKGFDRNDDGLLDFNDFLMFMHTCLC</sequence>
<organism evidence="5 6">
    <name type="scientific">Spinacia oleracea</name>
    <name type="common">Spinach</name>
    <dbReference type="NCBI Taxonomy" id="3562"/>
    <lineage>
        <taxon>Eukaryota</taxon>
        <taxon>Viridiplantae</taxon>
        <taxon>Streptophyta</taxon>
        <taxon>Embryophyta</taxon>
        <taxon>Tracheophyta</taxon>
        <taxon>Spermatophyta</taxon>
        <taxon>Magnoliopsida</taxon>
        <taxon>eudicotyledons</taxon>
        <taxon>Gunneridae</taxon>
        <taxon>Pentapetalae</taxon>
        <taxon>Caryophyllales</taxon>
        <taxon>Chenopodiaceae</taxon>
        <taxon>Chenopodioideae</taxon>
        <taxon>Anserineae</taxon>
        <taxon>Spinacia</taxon>
    </lineage>
</organism>
<accession>A0A9R0I5D0</accession>
<dbReference type="InterPro" id="IPR039647">
    <property type="entry name" value="EF_hand_pair_protein_CML-like"/>
</dbReference>
<dbReference type="PROSITE" id="PS50222">
    <property type="entry name" value="EF_HAND_2"/>
    <property type="match status" value="2"/>
</dbReference>
<dbReference type="GO" id="GO:0005509">
    <property type="term" value="F:calcium ion binding"/>
    <property type="evidence" value="ECO:0007669"/>
    <property type="project" value="InterPro"/>
</dbReference>
<keyword evidence="2" id="KW-0677">Repeat</keyword>
<evidence type="ECO:0000256" key="2">
    <source>
        <dbReference type="ARBA" id="ARBA00022737"/>
    </source>
</evidence>
<keyword evidence="5" id="KW-1185">Reference proteome</keyword>
<dbReference type="GeneID" id="110782839"/>
<evidence type="ECO:0000313" key="5">
    <source>
        <dbReference type="Proteomes" id="UP000813463"/>
    </source>
</evidence>
<dbReference type="SMART" id="SM00054">
    <property type="entry name" value="EFh"/>
    <property type="match status" value="2"/>
</dbReference>